<evidence type="ECO:0000313" key="5">
    <source>
        <dbReference type="EMBL" id="MBL0685050.1"/>
    </source>
</evidence>
<protein>
    <submittedName>
        <fullName evidence="5">Non-ribosomal peptide synthetase</fullName>
    </submittedName>
</protein>
<dbReference type="AlphaFoldDB" id="A0A937A025"/>
<dbReference type="PANTHER" id="PTHR45527:SF1">
    <property type="entry name" value="FATTY ACID SYNTHASE"/>
    <property type="match status" value="1"/>
</dbReference>
<dbReference type="GO" id="GO:0031177">
    <property type="term" value="F:phosphopantetheine binding"/>
    <property type="evidence" value="ECO:0007669"/>
    <property type="project" value="InterPro"/>
</dbReference>
<dbReference type="EMBL" id="JAERQJ010000007">
    <property type="protein sequence ID" value="MBL0685050.1"/>
    <property type="molecule type" value="Genomic_DNA"/>
</dbReference>
<dbReference type="InterPro" id="IPR020806">
    <property type="entry name" value="PKS_PP-bd"/>
</dbReference>
<dbReference type="Proteomes" id="UP000651057">
    <property type="component" value="Unassembled WGS sequence"/>
</dbReference>
<evidence type="ECO:0000313" key="6">
    <source>
        <dbReference type="Proteomes" id="UP000651057"/>
    </source>
</evidence>
<dbReference type="Gene3D" id="3.30.300.30">
    <property type="match status" value="1"/>
</dbReference>
<evidence type="ECO:0000256" key="1">
    <source>
        <dbReference type="ARBA" id="ARBA00001957"/>
    </source>
</evidence>
<proteinExistence type="predicted"/>
<sequence length="193" mass="22120">GFRIELGEIENQLRGFTDLDEAILTVNEKEGDQYLVCYYTASEELDTKDLKGYLSDKLPDYMIPNYYVHLSTIPCNSSGKIDKKKLPQPEIKEESAYVAPSNEVEYKLTKIWSKILALNEEFISVDKSFFELGGHSLKAIALVNKIAKEFEIEITLREIFDNPNIMNLSDYIITVKQIEIGIEKKENIVELTI</sequence>
<dbReference type="InterPro" id="IPR045851">
    <property type="entry name" value="AMP-bd_C_sf"/>
</dbReference>
<dbReference type="GO" id="GO:0043041">
    <property type="term" value="P:amino acid activation for nonribosomal peptide biosynthetic process"/>
    <property type="evidence" value="ECO:0007669"/>
    <property type="project" value="TreeGrafter"/>
</dbReference>
<gene>
    <name evidence="5" type="ORF">JJQ60_16080</name>
</gene>
<dbReference type="FunFam" id="1.10.1200.10:FF:000005">
    <property type="entry name" value="Nonribosomal peptide synthetase 1"/>
    <property type="match status" value="1"/>
</dbReference>
<keyword evidence="3" id="KW-0597">Phosphoprotein</keyword>
<evidence type="ECO:0000256" key="2">
    <source>
        <dbReference type="ARBA" id="ARBA00022450"/>
    </source>
</evidence>
<dbReference type="PROSITE" id="PS50075">
    <property type="entry name" value="CARRIER"/>
    <property type="match status" value="1"/>
</dbReference>
<dbReference type="GO" id="GO:0044550">
    <property type="term" value="P:secondary metabolite biosynthetic process"/>
    <property type="evidence" value="ECO:0007669"/>
    <property type="project" value="TreeGrafter"/>
</dbReference>
<dbReference type="InterPro" id="IPR006162">
    <property type="entry name" value="Ppantetheine_attach_site"/>
</dbReference>
<organism evidence="5 6">
    <name type="scientific">Aquimarina mytili</name>
    <dbReference type="NCBI Taxonomy" id="874423"/>
    <lineage>
        <taxon>Bacteria</taxon>
        <taxon>Pseudomonadati</taxon>
        <taxon>Bacteroidota</taxon>
        <taxon>Flavobacteriia</taxon>
        <taxon>Flavobacteriales</taxon>
        <taxon>Flavobacteriaceae</taxon>
        <taxon>Aquimarina</taxon>
    </lineage>
</organism>
<feature type="domain" description="Carrier" evidence="4">
    <location>
        <begin position="99"/>
        <end position="176"/>
    </location>
</feature>
<dbReference type="RefSeq" id="WP_236669153.1">
    <property type="nucleotide sequence ID" value="NZ_JAERQJ010000007.1"/>
</dbReference>
<accession>A0A937A025</accession>
<comment type="caution">
    <text evidence="5">The sequence shown here is derived from an EMBL/GenBank/DDBJ whole genome shotgun (WGS) entry which is preliminary data.</text>
</comment>
<comment type="cofactor">
    <cofactor evidence="1">
        <name>pantetheine 4'-phosphate</name>
        <dbReference type="ChEBI" id="CHEBI:47942"/>
    </cofactor>
</comment>
<dbReference type="PANTHER" id="PTHR45527">
    <property type="entry name" value="NONRIBOSOMAL PEPTIDE SYNTHETASE"/>
    <property type="match status" value="1"/>
</dbReference>
<dbReference type="SMART" id="SM00823">
    <property type="entry name" value="PKS_PP"/>
    <property type="match status" value="1"/>
</dbReference>
<keyword evidence="6" id="KW-1185">Reference proteome</keyword>
<reference evidence="5" key="1">
    <citation type="submission" date="2021-01" db="EMBL/GenBank/DDBJ databases">
        <authorList>
            <person name="Zhong Y.L."/>
        </authorList>
    </citation>
    <scope>NUCLEOTIDE SEQUENCE</scope>
    <source>
        <strain evidence="5">KCTC 23302</strain>
    </source>
</reference>
<dbReference type="InterPro" id="IPR036736">
    <property type="entry name" value="ACP-like_sf"/>
</dbReference>
<dbReference type="Gene3D" id="1.10.1200.10">
    <property type="entry name" value="ACP-like"/>
    <property type="match status" value="1"/>
</dbReference>
<dbReference type="InterPro" id="IPR009081">
    <property type="entry name" value="PP-bd_ACP"/>
</dbReference>
<keyword evidence="2" id="KW-0596">Phosphopantetheine</keyword>
<dbReference type="GO" id="GO:0005829">
    <property type="term" value="C:cytosol"/>
    <property type="evidence" value="ECO:0007669"/>
    <property type="project" value="TreeGrafter"/>
</dbReference>
<name>A0A937A025_9FLAO</name>
<dbReference type="SUPFAM" id="SSF47336">
    <property type="entry name" value="ACP-like"/>
    <property type="match status" value="1"/>
</dbReference>
<evidence type="ECO:0000259" key="4">
    <source>
        <dbReference type="PROSITE" id="PS50075"/>
    </source>
</evidence>
<dbReference type="Pfam" id="PF00550">
    <property type="entry name" value="PP-binding"/>
    <property type="match status" value="1"/>
</dbReference>
<dbReference type="SUPFAM" id="SSF56801">
    <property type="entry name" value="Acetyl-CoA synthetase-like"/>
    <property type="match status" value="1"/>
</dbReference>
<dbReference type="PROSITE" id="PS00012">
    <property type="entry name" value="PHOSPHOPANTETHEINE"/>
    <property type="match status" value="1"/>
</dbReference>
<feature type="non-terminal residue" evidence="5">
    <location>
        <position position="1"/>
    </location>
</feature>
<evidence type="ECO:0000256" key="3">
    <source>
        <dbReference type="ARBA" id="ARBA00022553"/>
    </source>
</evidence>